<evidence type="ECO:0000313" key="7">
    <source>
        <dbReference type="EMBL" id="MCP3736189.1"/>
    </source>
</evidence>
<keyword evidence="3 5" id="KW-1133">Transmembrane helix</keyword>
<feature type="transmembrane region" description="Helical" evidence="5">
    <location>
        <begin position="126"/>
        <end position="148"/>
    </location>
</feature>
<reference evidence="7" key="1">
    <citation type="submission" date="2022-05" db="EMBL/GenBank/DDBJ databases">
        <title>Sphingomonas sp. strain RP10 Genome sequencing and assembly.</title>
        <authorList>
            <person name="Kim I."/>
        </authorList>
    </citation>
    <scope>NUCLEOTIDE SEQUENCE</scope>
    <source>
        <strain evidence="7">RP10</strain>
    </source>
</reference>
<evidence type="ECO:0000256" key="2">
    <source>
        <dbReference type="ARBA" id="ARBA00022692"/>
    </source>
</evidence>
<proteinExistence type="predicted"/>
<evidence type="ECO:0000256" key="3">
    <source>
        <dbReference type="ARBA" id="ARBA00022989"/>
    </source>
</evidence>
<feature type="transmembrane region" description="Helical" evidence="5">
    <location>
        <begin position="408"/>
        <end position="426"/>
    </location>
</feature>
<dbReference type="EMBL" id="JAMLDY010000021">
    <property type="protein sequence ID" value="MCP3736189.1"/>
    <property type="molecule type" value="Genomic_DNA"/>
</dbReference>
<feature type="transmembrane region" description="Helical" evidence="5">
    <location>
        <begin position="43"/>
        <end position="62"/>
    </location>
</feature>
<keyword evidence="7" id="KW-0436">Ligase</keyword>
<feature type="transmembrane region" description="Helical" evidence="5">
    <location>
        <begin position="17"/>
        <end position="36"/>
    </location>
</feature>
<feature type="transmembrane region" description="Helical" evidence="5">
    <location>
        <begin position="340"/>
        <end position="363"/>
    </location>
</feature>
<dbReference type="GO" id="GO:0016020">
    <property type="term" value="C:membrane"/>
    <property type="evidence" value="ECO:0007669"/>
    <property type="project" value="UniProtKB-SubCell"/>
</dbReference>
<evidence type="ECO:0000256" key="1">
    <source>
        <dbReference type="ARBA" id="ARBA00004141"/>
    </source>
</evidence>
<feature type="transmembrane region" description="Helical" evidence="5">
    <location>
        <begin position="168"/>
        <end position="187"/>
    </location>
</feature>
<dbReference type="PANTHER" id="PTHR37422">
    <property type="entry name" value="TEICHURONIC ACID BIOSYNTHESIS PROTEIN TUAE"/>
    <property type="match status" value="1"/>
</dbReference>
<gene>
    <name evidence="7" type="ORF">M9979_15070</name>
</gene>
<evidence type="ECO:0000259" key="6">
    <source>
        <dbReference type="Pfam" id="PF04932"/>
    </source>
</evidence>
<organism evidence="7 8">
    <name type="scientific">Sphingomonas liriopis</name>
    <dbReference type="NCBI Taxonomy" id="2949094"/>
    <lineage>
        <taxon>Bacteria</taxon>
        <taxon>Pseudomonadati</taxon>
        <taxon>Pseudomonadota</taxon>
        <taxon>Alphaproteobacteria</taxon>
        <taxon>Sphingomonadales</taxon>
        <taxon>Sphingomonadaceae</taxon>
        <taxon>Sphingomonas</taxon>
    </lineage>
</organism>
<keyword evidence="8" id="KW-1185">Reference proteome</keyword>
<dbReference type="AlphaFoldDB" id="A0A9X2HZ91"/>
<protein>
    <submittedName>
        <fullName evidence="7">O-antigen ligase family protein</fullName>
    </submittedName>
</protein>
<sequence length="441" mass="47037">MLWFAGGSSRNEVPGQILVQFVTWGTLFFAVLLAPPPASDSKAVLWLLMAIALVPLVQLIPLPPAIWQALPGHAALSEAARVSGQAQPWRPIAVVPGATLNALFALATPAAVLLLVAGLKESSRGWLLGLIVALVTGAALVGLVQFSGNRFEQPLIGYRYDVSGIFGNRNHFALFLAIGCVAVFAWSLDKSRGIGWRGAVALGLPVLFVLTALASGSRAGTTATFAALILGPLTVRENIRGLLIGRPRWVVPTLIAASLLLAASAITLSFVSGRADSIDRAMGGQFAEDMRARGLPTILMMTRDHFPVGIGMGDFDPVFRRYEPFELLKPTYFNQAHNDVLAAVLEGGLPGLLVLLLALFWWLHASVVVWRSLREHDPAAGQIVRARFGSAVLALVFVASLVDYPARAPLMSATTALAAALLAWGWTTRRPSSLPQAERSI</sequence>
<dbReference type="InterPro" id="IPR051533">
    <property type="entry name" value="WaaL-like"/>
</dbReference>
<dbReference type="PANTHER" id="PTHR37422:SF23">
    <property type="entry name" value="TEICHURONIC ACID BIOSYNTHESIS PROTEIN TUAE"/>
    <property type="match status" value="1"/>
</dbReference>
<comment type="subcellular location">
    <subcellularLocation>
        <location evidence="1">Membrane</location>
        <topology evidence="1">Multi-pass membrane protein</topology>
    </subcellularLocation>
</comment>
<feature type="transmembrane region" description="Helical" evidence="5">
    <location>
        <begin position="249"/>
        <end position="271"/>
    </location>
</feature>
<evidence type="ECO:0000256" key="4">
    <source>
        <dbReference type="ARBA" id="ARBA00023136"/>
    </source>
</evidence>
<dbReference type="RefSeq" id="WP_254290181.1">
    <property type="nucleotide sequence ID" value="NZ_JAMLDY010000021.1"/>
</dbReference>
<keyword evidence="2 5" id="KW-0812">Transmembrane</keyword>
<dbReference type="Pfam" id="PF04932">
    <property type="entry name" value="Wzy_C"/>
    <property type="match status" value="1"/>
</dbReference>
<feature type="transmembrane region" description="Helical" evidence="5">
    <location>
        <begin position="194"/>
        <end position="213"/>
    </location>
</feature>
<evidence type="ECO:0000313" key="8">
    <source>
        <dbReference type="Proteomes" id="UP001139486"/>
    </source>
</evidence>
<name>A0A9X2HZ91_9SPHN</name>
<evidence type="ECO:0000256" key="5">
    <source>
        <dbReference type="SAM" id="Phobius"/>
    </source>
</evidence>
<comment type="caution">
    <text evidence="7">The sequence shown here is derived from an EMBL/GenBank/DDBJ whole genome shotgun (WGS) entry which is preliminary data.</text>
</comment>
<keyword evidence="4 5" id="KW-0472">Membrane</keyword>
<dbReference type="InterPro" id="IPR007016">
    <property type="entry name" value="O-antigen_ligase-rel_domated"/>
</dbReference>
<feature type="transmembrane region" description="Helical" evidence="5">
    <location>
        <begin position="384"/>
        <end position="402"/>
    </location>
</feature>
<feature type="transmembrane region" description="Helical" evidence="5">
    <location>
        <begin position="98"/>
        <end position="119"/>
    </location>
</feature>
<dbReference type="Proteomes" id="UP001139486">
    <property type="component" value="Unassembled WGS sequence"/>
</dbReference>
<accession>A0A9X2HZ91</accession>
<feature type="domain" description="O-antigen ligase-related" evidence="6">
    <location>
        <begin position="206"/>
        <end position="356"/>
    </location>
</feature>
<dbReference type="GO" id="GO:0016874">
    <property type="term" value="F:ligase activity"/>
    <property type="evidence" value="ECO:0007669"/>
    <property type="project" value="UniProtKB-KW"/>
</dbReference>